<dbReference type="RefSeq" id="WP_318101499.1">
    <property type="nucleotide sequence ID" value="NZ_CP137573.1"/>
</dbReference>
<dbReference type="PANTHER" id="PTHR43156:SF2">
    <property type="entry name" value="STAGE II SPORULATION PROTEIN E"/>
    <property type="match status" value="1"/>
</dbReference>
<keyword evidence="2" id="KW-0472">Membrane</keyword>
<name>A0ABZ0LMS3_9ACTN</name>
<sequence>MAWGTRIARPFQSVTGALVAAVVIAVALTVIDVLIAMQVRTGPSLDGGRAENATRGIGRLFAVVHESEESRHTDLGASATAPLPDAYADRALAVADTITHDTDAIGLASEGTALHSALSTWVVNPAAGIQPVLSTADRLVAALDARKARARHQAETAQNTLFALHCVFVATLLLLLGLMVWAVWRRIVRPLADLEARLGSTTAEIATRPSGRRAHGWLGGVWGEAERTLLLLKQSRHRATQADHALRTDAATSLGLRRILAAQHSPGPDVDAHGEMTAAEGVIAGDFFDTLALDDGSTALVQGDVAGHGVAAGLLAVQTKSAVLSALRLSLDPRIAAAAAWSMLAAEDERFTTLVIAVLDPRRRTLRWLNAGHEIARLRRADGTVEALAPTGPVIGPFVLVPDGTWSVTTTTLSPGDLVLVATDGLTEARDADGVMLGEQTVTRLLGAAGPEPKEAVRRLHLAVQQHGADWERDDITVLAATLTTPPAV</sequence>
<dbReference type="Proteomes" id="UP001301731">
    <property type="component" value="Chromosome"/>
</dbReference>
<feature type="domain" description="PPM-type phosphatase" evidence="3">
    <location>
        <begin position="269"/>
        <end position="483"/>
    </location>
</feature>
<evidence type="ECO:0000313" key="4">
    <source>
        <dbReference type="EMBL" id="WOX20783.1"/>
    </source>
</evidence>
<keyword evidence="2" id="KW-1133">Transmembrane helix</keyword>
<dbReference type="GO" id="GO:0004722">
    <property type="term" value="F:protein serine/threonine phosphatase activity"/>
    <property type="evidence" value="ECO:0007669"/>
    <property type="project" value="UniProtKB-EC"/>
</dbReference>
<dbReference type="SMART" id="SM00331">
    <property type="entry name" value="PP2C_SIG"/>
    <property type="match status" value="1"/>
</dbReference>
<dbReference type="EMBL" id="CP137573">
    <property type="protein sequence ID" value="WOX20783.1"/>
    <property type="molecule type" value="Genomic_DNA"/>
</dbReference>
<reference evidence="4 5" key="1">
    <citation type="submission" date="2023-10" db="EMBL/GenBank/DDBJ databases">
        <title>The genome sequence of Streptomyces sp. HUAS YS2.</title>
        <authorList>
            <person name="Mo P."/>
        </authorList>
    </citation>
    <scope>NUCLEOTIDE SEQUENCE [LARGE SCALE GENOMIC DNA]</scope>
    <source>
        <strain evidence="4 5">HUAS YS2</strain>
    </source>
</reference>
<evidence type="ECO:0000259" key="3">
    <source>
        <dbReference type="PROSITE" id="PS51746"/>
    </source>
</evidence>
<keyword evidence="2" id="KW-0812">Transmembrane</keyword>
<dbReference type="Pfam" id="PF07228">
    <property type="entry name" value="SpoIIE"/>
    <property type="match status" value="1"/>
</dbReference>
<dbReference type="InterPro" id="IPR036457">
    <property type="entry name" value="PPM-type-like_dom_sf"/>
</dbReference>
<keyword evidence="1 4" id="KW-0378">Hydrolase</keyword>
<organism evidence="4 5">
    <name type="scientific">Streptomyces solicathayae</name>
    <dbReference type="NCBI Taxonomy" id="3081768"/>
    <lineage>
        <taxon>Bacteria</taxon>
        <taxon>Bacillati</taxon>
        <taxon>Actinomycetota</taxon>
        <taxon>Actinomycetes</taxon>
        <taxon>Kitasatosporales</taxon>
        <taxon>Streptomycetaceae</taxon>
        <taxon>Streptomyces</taxon>
    </lineage>
</organism>
<feature type="transmembrane region" description="Helical" evidence="2">
    <location>
        <begin position="161"/>
        <end position="184"/>
    </location>
</feature>
<feature type="transmembrane region" description="Helical" evidence="2">
    <location>
        <begin position="14"/>
        <end position="35"/>
    </location>
</feature>
<evidence type="ECO:0000256" key="1">
    <source>
        <dbReference type="ARBA" id="ARBA00022801"/>
    </source>
</evidence>
<dbReference type="InterPro" id="IPR001932">
    <property type="entry name" value="PPM-type_phosphatase-like_dom"/>
</dbReference>
<dbReference type="InterPro" id="IPR052016">
    <property type="entry name" value="Bact_Sigma-Reg"/>
</dbReference>
<accession>A0ABZ0LMS3</accession>
<evidence type="ECO:0000256" key="2">
    <source>
        <dbReference type="SAM" id="Phobius"/>
    </source>
</evidence>
<dbReference type="EC" id="3.1.3.16" evidence="4"/>
<gene>
    <name evidence="4" type="ORF">R2D22_05000</name>
</gene>
<protein>
    <submittedName>
        <fullName evidence="4">PP2C family protein-serine/threonine phosphatase</fullName>
        <ecNumber evidence="4">3.1.3.16</ecNumber>
    </submittedName>
</protein>
<dbReference type="Gene3D" id="3.60.40.10">
    <property type="entry name" value="PPM-type phosphatase domain"/>
    <property type="match status" value="1"/>
</dbReference>
<evidence type="ECO:0000313" key="5">
    <source>
        <dbReference type="Proteomes" id="UP001301731"/>
    </source>
</evidence>
<keyword evidence="5" id="KW-1185">Reference proteome</keyword>
<proteinExistence type="predicted"/>
<dbReference type="PROSITE" id="PS51746">
    <property type="entry name" value="PPM_2"/>
    <property type="match status" value="1"/>
</dbReference>
<dbReference type="PANTHER" id="PTHR43156">
    <property type="entry name" value="STAGE II SPORULATION PROTEIN E-RELATED"/>
    <property type="match status" value="1"/>
</dbReference>
<dbReference type="SUPFAM" id="SSF81606">
    <property type="entry name" value="PP2C-like"/>
    <property type="match status" value="1"/>
</dbReference>